<gene>
    <name evidence="1" type="ORF">ABNG04_15465</name>
</gene>
<reference evidence="1 2" key="1">
    <citation type="submission" date="2024-06" db="EMBL/GenBank/DDBJ databases">
        <title>Halorubrum miltondacostae sp. nov., a potential PHA producer isolated from an inland solar saltern in Rio Maior, Portugal.</title>
        <authorList>
            <person name="Albuquerque L."/>
            <person name="Viver T."/>
            <person name="Barroso C."/>
            <person name="Claudino R."/>
            <person name="Galvan M."/>
            <person name="Simoes G."/>
            <person name="Lobo Da Cunha A."/>
            <person name="Egas C."/>
        </authorList>
    </citation>
    <scope>NUCLEOTIDE SEQUENCE [LARGE SCALE GENOMIC DNA]</scope>
    <source>
        <strain evidence="1 2">RMP-11</strain>
    </source>
</reference>
<accession>A0ABD5M5I0</accession>
<organism evidence="1 2">
    <name type="scientific">Halorubrum miltondacostae</name>
    <dbReference type="NCBI Taxonomy" id="3076378"/>
    <lineage>
        <taxon>Archaea</taxon>
        <taxon>Methanobacteriati</taxon>
        <taxon>Methanobacteriota</taxon>
        <taxon>Stenosarchaea group</taxon>
        <taxon>Halobacteria</taxon>
        <taxon>Halobacteriales</taxon>
        <taxon>Haloferacaceae</taxon>
        <taxon>Halorubrum</taxon>
    </lineage>
</organism>
<name>A0ABD5M5I0_9EURY</name>
<evidence type="ECO:0000313" key="2">
    <source>
        <dbReference type="Proteomes" id="UP001567572"/>
    </source>
</evidence>
<evidence type="ECO:0008006" key="3">
    <source>
        <dbReference type="Google" id="ProtNLM"/>
    </source>
</evidence>
<protein>
    <recommendedName>
        <fullName evidence="3">FAD-dependent oxidoreductase 2 FAD binding domain-containing protein</fullName>
    </recommendedName>
</protein>
<evidence type="ECO:0000313" key="1">
    <source>
        <dbReference type="EMBL" id="MEZ3165238.1"/>
    </source>
</evidence>
<dbReference type="RefSeq" id="WP_371163287.1">
    <property type="nucleotide sequence ID" value="NZ_JBEDNX010000003.1"/>
</dbReference>
<sequence length="44" mass="4512">MTEFDVIVIGGGTGNNVAAAAADAGVVDVIDESCTCPDWQQRSQ</sequence>
<comment type="caution">
    <text evidence="1">The sequence shown here is derived from an EMBL/GenBank/DDBJ whole genome shotgun (WGS) entry which is preliminary data.</text>
</comment>
<proteinExistence type="predicted"/>
<dbReference type="Proteomes" id="UP001567572">
    <property type="component" value="Unassembled WGS sequence"/>
</dbReference>
<dbReference type="AlphaFoldDB" id="A0ABD5M5I0"/>
<keyword evidence="2" id="KW-1185">Reference proteome</keyword>
<dbReference type="EMBL" id="JBEDNY010000006">
    <property type="protein sequence ID" value="MEZ3165238.1"/>
    <property type="molecule type" value="Genomic_DNA"/>
</dbReference>